<protein>
    <submittedName>
        <fullName evidence="1">4178_t:CDS:1</fullName>
    </submittedName>
</protein>
<accession>A0ACA9PIU5</accession>
<dbReference type="Proteomes" id="UP000789702">
    <property type="component" value="Unassembled WGS sequence"/>
</dbReference>
<evidence type="ECO:0000313" key="2">
    <source>
        <dbReference type="Proteomes" id="UP000789702"/>
    </source>
</evidence>
<proteinExistence type="predicted"/>
<organism evidence="1 2">
    <name type="scientific">Dentiscutata heterogama</name>
    <dbReference type="NCBI Taxonomy" id="1316150"/>
    <lineage>
        <taxon>Eukaryota</taxon>
        <taxon>Fungi</taxon>
        <taxon>Fungi incertae sedis</taxon>
        <taxon>Mucoromycota</taxon>
        <taxon>Glomeromycotina</taxon>
        <taxon>Glomeromycetes</taxon>
        <taxon>Diversisporales</taxon>
        <taxon>Gigasporaceae</taxon>
        <taxon>Dentiscutata</taxon>
    </lineage>
</organism>
<comment type="caution">
    <text evidence="1">The sequence shown here is derived from an EMBL/GenBank/DDBJ whole genome shotgun (WGS) entry which is preliminary data.</text>
</comment>
<feature type="non-terminal residue" evidence="1">
    <location>
        <position position="1"/>
    </location>
</feature>
<evidence type="ECO:0000313" key="1">
    <source>
        <dbReference type="EMBL" id="CAG8708851.1"/>
    </source>
</evidence>
<sequence length="57" mass="6569">YDNKKTSNFNTLTINILYKTLSTAVENQPRADHTLNDIQNGQLDIIRDTLALEKYQT</sequence>
<name>A0ACA9PIU5_9GLOM</name>
<keyword evidence="2" id="KW-1185">Reference proteome</keyword>
<gene>
    <name evidence="1" type="ORF">DHETER_LOCUS12148</name>
</gene>
<feature type="non-terminal residue" evidence="1">
    <location>
        <position position="57"/>
    </location>
</feature>
<dbReference type="EMBL" id="CAJVPU010028901">
    <property type="protein sequence ID" value="CAG8708851.1"/>
    <property type="molecule type" value="Genomic_DNA"/>
</dbReference>
<reference evidence="1" key="1">
    <citation type="submission" date="2021-06" db="EMBL/GenBank/DDBJ databases">
        <authorList>
            <person name="Kallberg Y."/>
            <person name="Tangrot J."/>
            <person name="Rosling A."/>
        </authorList>
    </citation>
    <scope>NUCLEOTIDE SEQUENCE</scope>
    <source>
        <strain evidence="1">IL203A</strain>
    </source>
</reference>